<dbReference type="PROSITE" id="PS50250">
    <property type="entry name" value="PCI"/>
    <property type="match status" value="1"/>
</dbReference>
<dbReference type="AlphaFoldDB" id="A0A9P8RTL3"/>
<keyword evidence="3 5" id="KW-0396">Initiation factor</keyword>
<dbReference type="InterPro" id="IPR045237">
    <property type="entry name" value="COPS7/eIF3m"/>
</dbReference>
<dbReference type="HAMAP" id="MF_03012">
    <property type="entry name" value="eIF3m"/>
    <property type="match status" value="1"/>
</dbReference>
<dbReference type="Proteomes" id="UP000750711">
    <property type="component" value="Unassembled WGS sequence"/>
</dbReference>
<comment type="subcellular location">
    <subcellularLocation>
        <location evidence="5">Cytoplasm</location>
    </subcellularLocation>
</comment>
<dbReference type="GO" id="GO:0033290">
    <property type="term" value="C:eukaryotic 48S preinitiation complex"/>
    <property type="evidence" value="ECO:0007669"/>
    <property type="project" value="UniProtKB-UniRule"/>
</dbReference>
<comment type="similarity">
    <text evidence="1">Belongs to the CSN7/EIF3M family. CSN7 subfamily.</text>
</comment>
<accession>A0A9P8RTL3</accession>
<feature type="domain" description="PCI" evidence="7">
    <location>
        <begin position="202"/>
        <end position="371"/>
    </location>
</feature>
<evidence type="ECO:0000256" key="5">
    <source>
        <dbReference type="HAMAP-Rule" id="MF_03012"/>
    </source>
</evidence>
<protein>
    <recommendedName>
        <fullName evidence="5">Eukaryotic translation initiation factor 3 subunit M</fullName>
        <shortName evidence="5">eIF3m</shortName>
    </recommendedName>
</protein>
<evidence type="ECO:0000313" key="8">
    <source>
        <dbReference type="EMBL" id="KAH0566116.1"/>
    </source>
</evidence>
<dbReference type="InterPro" id="IPR036390">
    <property type="entry name" value="WH_DNA-bd_sf"/>
</dbReference>
<dbReference type="InterPro" id="IPR000717">
    <property type="entry name" value="PCI_dom"/>
</dbReference>
<dbReference type="PANTHER" id="PTHR15350">
    <property type="entry name" value="COP9 SIGNALOSOME COMPLEX SUBUNIT 7/DENDRITIC CELL PROTEIN GA17"/>
    <property type="match status" value="1"/>
</dbReference>
<evidence type="ECO:0000256" key="4">
    <source>
        <dbReference type="ARBA" id="ARBA00022917"/>
    </source>
</evidence>
<comment type="function">
    <text evidence="5">Component of the eukaryotic translation initiation factor 3 (eIF-3) complex, which is involved in protein synthesis of a specialized repertoire of mRNAs and, together with other initiation factors, stimulates binding of mRNA and methionyl-tRNAi to the 40S ribosome. The eIF-3 complex specifically targets and initiates translation of a subset of mRNAs involved in cell proliferation.</text>
</comment>
<dbReference type="Pfam" id="PF01399">
    <property type="entry name" value="PCI"/>
    <property type="match status" value="1"/>
</dbReference>
<feature type="compositionally biased region" description="Basic and acidic residues" evidence="6">
    <location>
        <begin position="411"/>
        <end position="420"/>
    </location>
</feature>
<evidence type="ECO:0000259" key="7">
    <source>
        <dbReference type="PROSITE" id="PS50250"/>
    </source>
</evidence>
<evidence type="ECO:0000256" key="2">
    <source>
        <dbReference type="ARBA" id="ARBA00022490"/>
    </source>
</evidence>
<organism evidence="8 9">
    <name type="scientific">Trichoglossum hirsutum</name>
    <dbReference type="NCBI Taxonomy" id="265104"/>
    <lineage>
        <taxon>Eukaryota</taxon>
        <taxon>Fungi</taxon>
        <taxon>Dikarya</taxon>
        <taxon>Ascomycota</taxon>
        <taxon>Pezizomycotina</taxon>
        <taxon>Geoglossomycetes</taxon>
        <taxon>Geoglossales</taxon>
        <taxon>Geoglossaceae</taxon>
        <taxon>Trichoglossum</taxon>
    </lineage>
</organism>
<comment type="subunit">
    <text evidence="5">Component of the eukaryotic translation initiation factor 3 (eIF-3) complex.</text>
</comment>
<feature type="region of interest" description="Disordered" evidence="6">
    <location>
        <begin position="411"/>
        <end position="444"/>
    </location>
</feature>
<dbReference type="SMART" id="SM00088">
    <property type="entry name" value="PINT"/>
    <property type="match status" value="1"/>
</dbReference>
<evidence type="ECO:0000256" key="6">
    <source>
        <dbReference type="SAM" id="MobiDB-lite"/>
    </source>
</evidence>
<name>A0A9P8RTL3_9PEZI</name>
<dbReference type="InterPro" id="IPR027528">
    <property type="entry name" value="eIF3m"/>
</dbReference>
<comment type="similarity">
    <text evidence="5">Belongs to the eIF-3 subunit M family.</text>
</comment>
<evidence type="ECO:0000313" key="9">
    <source>
        <dbReference type="Proteomes" id="UP000750711"/>
    </source>
</evidence>
<keyword evidence="9" id="KW-1185">Reference proteome</keyword>
<reference evidence="8" key="1">
    <citation type="submission" date="2021-03" db="EMBL/GenBank/DDBJ databases">
        <title>Comparative genomics and phylogenomic investigation of the class Geoglossomycetes provide insights into ecological specialization and systematics.</title>
        <authorList>
            <person name="Melie T."/>
            <person name="Pirro S."/>
            <person name="Miller A.N."/>
            <person name="Quandt A."/>
        </authorList>
    </citation>
    <scope>NUCLEOTIDE SEQUENCE</scope>
    <source>
        <strain evidence="8">CAQ_001_2017</strain>
    </source>
</reference>
<dbReference type="GO" id="GO:0003743">
    <property type="term" value="F:translation initiation factor activity"/>
    <property type="evidence" value="ECO:0007669"/>
    <property type="project" value="UniProtKB-UniRule"/>
</dbReference>
<dbReference type="GO" id="GO:0001732">
    <property type="term" value="P:formation of cytoplasmic translation initiation complex"/>
    <property type="evidence" value="ECO:0007669"/>
    <property type="project" value="UniProtKB-UniRule"/>
</dbReference>
<evidence type="ECO:0000256" key="3">
    <source>
        <dbReference type="ARBA" id="ARBA00022540"/>
    </source>
</evidence>
<dbReference type="Pfam" id="PF18005">
    <property type="entry name" value="eIF3m_C_helix"/>
    <property type="match status" value="1"/>
</dbReference>
<sequence>MAGPSNTLFIDAPFEDLADELAQYIDNLKKSQGAEQSGGLQADIAPLLEKGQKDEALKKLVVGSAALNGAPEKAYNLLIHLTRQSSNMDMFLPKICQHLSNPITTSPVHGPGLALSILTTIFNILNTTSETRYRVFQSMLKVIRANGLFETLQSQLKNLDFWLQEWETDEEDSRILFVEIADIAEDAGELELAPAIISARIDPRQSYAYLLRALQTFSPEECTSDEARTLALRALKASISHPNHFDFQDLTSLDSIQALRKSDPIHFELLEIFSAQLLDDYVDFKDEHDGWIDEEDGLDNSILYRKMRLLTLASLAASTQSRSLPYKSIAKALQIPPEDVEMWVIDVIRAGLVEGKLSQLNQTFLIHRSTYRVFGEKQWREVATRLDTWRESLGGVLEIVKKERESVMIQREREVREAEGKANGAGVRGHGGQQHQQPLDAAAD</sequence>
<gene>
    <name evidence="8" type="ORF">GP486_000477</name>
</gene>
<dbReference type="SUPFAM" id="SSF46785">
    <property type="entry name" value="Winged helix' DNA-binding domain"/>
    <property type="match status" value="1"/>
</dbReference>
<dbReference type="GO" id="GO:0016282">
    <property type="term" value="C:eukaryotic 43S preinitiation complex"/>
    <property type="evidence" value="ECO:0007669"/>
    <property type="project" value="UniProtKB-UniRule"/>
</dbReference>
<keyword evidence="2 5" id="KW-0963">Cytoplasm</keyword>
<comment type="caution">
    <text evidence="8">The sequence shown here is derived from an EMBL/GenBank/DDBJ whole genome shotgun (WGS) entry which is preliminary data.</text>
</comment>
<dbReference type="PANTHER" id="PTHR15350:SF2">
    <property type="entry name" value="EUKARYOTIC TRANSLATION INITIATION FACTOR 3 SUBUNIT M"/>
    <property type="match status" value="1"/>
</dbReference>
<dbReference type="InterPro" id="IPR040750">
    <property type="entry name" value="eIF3m_C_helix"/>
</dbReference>
<dbReference type="EMBL" id="JAGHQM010000033">
    <property type="protein sequence ID" value="KAH0566116.1"/>
    <property type="molecule type" value="Genomic_DNA"/>
</dbReference>
<dbReference type="GO" id="GO:0071541">
    <property type="term" value="C:eukaryotic translation initiation factor 3 complex, eIF3m"/>
    <property type="evidence" value="ECO:0007669"/>
    <property type="project" value="UniProtKB-UniRule"/>
</dbReference>
<keyword evidence="4 5" id="KW-0648">Protein biosynthesis</keyword>
<evidence type="ECO:0000256" key="1">
    <source>
        <dbReference type="ARBA" id="ARBA00008482"/>
    </source>
</evidence>
<proteinExistence type="inferred from homology"/>